<feature type="region of interest" description="Disordered" evidence="1">
    <location>
        <begin position="41"/>
        <end position="61"/>
    </location>
</feature>
<proteinExistence type="predicted"/>
<feature type="compositionally biased region" description="Low complexity" evidence="1">
    <location>
        <begin position="281"/>
        <end position="290"/>
    </location>
</feature>
<gene>
    <name evidence="4" type="ORF">MSAN_00646300</name>
</gene>
<keyword evidence="5" id="KW-1185">Reference proteome</keyword>
<protein>
    <submittedName>
        <fullName evidence="4">FAD dependent oxidoreductase</fullName>
    </submittedName>
</protein>
<dbReference type="InterPro" id="IPR006076">
    <property type="entry name" value="FAD-dep_OxRdtase"/>
</dbReference>
<feature type="chain" id="PRO_5034032511" evidence="2">
    <location>
        <begin position="19"/>
        <end position="555"/>
    </location>
</feature>
<feature type="domain" description="FAD dependent oxidoreductase" evidence="3">
    <location>
        <begin position="81"/>
        <end position="455"/>
    </location>
</feature>
<evidence type="ECO:0000259" key="3">
    <source>
        <dbReference type="Pfam" id="PF01266"/>
    </source>
</evidence>
<dbReference type="AlphaFoldDB" id="A0A8H6Z427"/>
<dbReference type="PANTHER" id="PTHR13847:SF260">
    <property type="entry name" value="FAD DEPENDENT OXIDOREDUCTASE DOMAIN-CONTAINING PROTEIN"/>
    <property type="match status" value="1"/>
</dbReference>
<dbReference type="PANTHER" id="PTHR13847">
    <property type="entry name" value="SARCOSINE DEHYDROGENASE-RELATED"/>
    <property type="match status" value="1"/>
</dbReference>
<accession>A0A8H6Z427</accession>
<reference evidence="4" key="1">
    <citation type="submission" date="2020-05" db="EMBL/GenBank/DDBJ databases">
        <title>Mycena genomes resolve the evolution of fungal bioluminescence.</title>
        <authorList>
            <person name="Tsai I.J."/>
        </authorList>
    </citation>
    <scope>NUCLEOTIDE SEQUENCE</scope>
    <source>
        <strain evidence="4">160909Yilan</strain>
    </source>
</reference>
<dbReference type="EMBL" id="JACAZH010000004">
    <property type="protein sequence ID" value="KAF7370159.1"/>
    <property type="molecule type" value="Genomic_DNA"/>
</dbReference>
<dbReference type="GO" id="GO:0005737">
    <property type="term" value="C:cytoplasm"/>
    <property type="evidence" value="ECO:0007669"/>
    <property type="project" value="TreeGrafter"/>
</dbReference>
<evidence type="ECO:0000256" key="2">
    <source>
        <dbReference type="SAM" id="SignalP"/>
    </source>
</evidence>
<feature type="compositionally biased region" description="Basic and acidic residues" evidence="1">
    <location>
        <begin position="44"/>
        <end position="53"/>
    </location>
</feature>
<sequence>MSRSRSCVLFYLLSLSSALSVPYFSPFGADSLPQTLFTTQRQHKPADLPHSDPTDSFWTHSPGANPLAAEGSTGALTDNADVCIIGSGITGVSAAYHLANAVEGGAFPLGRDNEVRAVILEAREFCSGATGRNGGNLTPVSFAGFRKVETLFGRVSALRHYAIEHYSASEMVRIAREAAWAGAVDLVEGGHIDVMLTQEQLAEFTADFAAAVHAGKNVNDVSWLSREAMNVGVRTQGYNLWPLKFVTQLFNQTRNSVASSGKVDLRLHTRTPVTSISPLDSNSSNNTSSSPAHRWSLATPRGSGRCTSVLHATNGYVSHLLPHMSGLGPDAIIPVRGQVLAMRAAAPLEAIGTASGAGNEGYWFPRPVSVGGDVADEGIGTILRGFLPQTFPGRYEPGREPEAEWWATTHLEIPFVGPVLDRSVVLDSHKGQFIAAGYAGHGMPRAYGCAEVAVQMIAAELGGWEWEAPEWFPRPFLTWSVLCTLVSFRLRRSSAWDAQPSTHLNTLAAWSQARWTSAPHNNKIDLAFDLWTPVATLLATFECFQFQNRPGSWDG</sequence>
<feature type="region of interest" description="Disordered" evidence="1">
    <location>
        <begin position="274"/>
        <end position="301"/>
    </location>
</feature>
<dbReference type="Proteomes" id="UP000623467">
    <property type="component" value="Unassembled WGS sequence"/>
</dbReference>
<dbReference type="OrthoDB" id="429143at2759"/>
<keyword evidence="2" id="KW-0732">Signal</keyword>
<evidence type="ECO:0000313" key="4">
    <source>
        <dbReference type="EMBL" id="KAF7370159.1"/>
    </source>
</evidence>
<dbReference type="InterPro" id="IPR036188">
    <property type="entry name" value="FAD/NAD-bd_sf"/>
</dbReference>
<evidence type="ECO:0000256" key="1">
    <source>
        <dbReference type="SAM" id="MobiDB-lite"/>
    </source>
</evidence>
<feature type="signal peptide" evidence="2">
    <location>
        <begin position="1"/>
        <end position="18"/>
    </location>
</feature>
<dbReference type="Gene3D" id="3.50.50.60">
    <property type="entry name" value="FAD/NAD(P)-binding domain"/>
    <property type="match status" value="1"/>
</dbReference>
<name>A0A8H6Z427_9AGAR</name>
<dbReference type="Pfam" id="PF01266">
    <property type="entry name" value="DAO"/>
    <property type="match status" value="1"/>
</dbReference>
<dbReference type="Gene3D" id="3.30.9.10">
    <property type="entry name" value="D-Amino Acid Oxidase, subunit A, domain 2"/>
    <property type="match status" value="1"/>
</dbReference>
<comment type="caution">
    <text evidence="4">The sequence shown here is derived from an EMBL/GenBank/DDBJ whole genome shotgun (WGS) entry which is preliminary data.</text>
</comment>
<dbReference type="SUPFAM" id="SSF51905">
    <property type="entry name" value="FAD/NAD(P)-binding domain"/>
    <property type="match status" value="1"/>
</dbReference>
<organism evidence="4 5">
    <name type="scientific">Mycena sanguinolenta</name>
    <dbReference type="NCBI Taxonomy" id="230812"/>
    <lineage>
        <taxon>Eukaryota</taxon>
        <taxon>Fungi</taxon>
        <taxon>Dikarya</taxon>
        <taxon>Basidiomycota</taxon>
        <taxon>Agaricomycotina</taxon>
        <taxon>Agaricomycetes</taxon>
        <taxon>Agaricomycetidae</taxon>
        <taxon>Agaricales</taxon>
        <taxon>Marasmiineae</taxon>
        <taxon>Mycenaceae</taxon>
        <taxon>Mycena</taxon>
    </lineage>
</organism>
<evidence type="ECO:0000313" key="5">
    <source>
        <dbReference type="Proteomes" id="UP000623467"/>
    </source>
</evidence>